<evidence type="ECO:0000313" key="2">
    <source>
        <dbReference type="Proteomes" id="UP001222325"/>
    </source>
</evidence>
<proteinExistence type="predicted"/>
<dbReference type="PANTHER" id="PTHR13318:SF247">
    <property type="entry name" value="GH16156P"/>
    <property type="match status" value="1"/>
</dbReference>
<protein>
    <recommendedName>
        <fullName evidence="3">F-box domain-containing protein</fullName>
    </recommendedName>
</protein>
<evidence type="ECO:0000313" key="1">
    <source>
        <dbReference type="EMBL" id="KAJ7090871.1"/>
    </source>
</evidence>
<dbReference type="EMBL" id="JARJCN010000021">
    <property type="protein sequence ID" value="KAJ7090871.1"/>
    <property type="molecule type" value="Genomic_DNA"/>
</dbReference>
<dbReference type="GO" id="GO:0031146">
    <property type="term" value="P:SCF-dependent proteasomal ubiquitin-dependent protein catabolic process"/>
    <property type="evidence" value="ECO:0007669"/>
    <property type="project" value="TreeGrafter"/>
</dbReference>
<dbReference type="InterPro" id="IPR032675">
    <property type="entry name" value="LRR_dom_sf"/>
</dbReference>
<evidence type="ECO:0008006" key="3">
    <source>
        <dbReference type="Google" id="ProtNLM"/>
    </source>
</evidence>
<dbReference type="Gene3D" id="3.80.10.10">
    <property type="entry name" value="Ribonuclease Inhibitor"/>
    <property type="match status" value="1"/>
</dbReference>
<accession>A0AAD6XT20</accession>
<sequence length="513" mass="57037">MHRGLGIPEVVELICGMAEFPTLAAFARTCQAFQPPALSVLWRDQSDMLHLLQCMPSDLWEVVEERLRFRRAVCPSDWARVLFYAVYVKSFIQTDRAGEVYAAINLTLPKFPLFPNLRHLTWRPRDDVTFPSIRIIAGDKLRSLTVCVDGSEPFRASLLPFLTTFHPKLTHVEFDLILTDSPMTEVAIHSAICSWNYLEKLKFGALNLASMLHLARLPNLKCLELSYFPSDSATIKVFRDKVATTGPVFTALREISGSHASAKDVALFLDVIDPDALERVELAIPPPPVIEDWQTLIAVLARKSSKTLTKLSIREHAAYEHDIPDALERMLTTESVQSLLSFPNLVEVVIVAGHGIELDDVFLKQLASACPRLRKIDLSPGCQSARYMPQITLRGLIPLAQHCPDLNSLTIVLNGLDVDPHMVDKPGGGIVNTSLVHLDVVESPLLSPGAVASFLSAIFPNLERIVTRDEALRNPMIPDWDDSIFGWTMASALVKIISCARSQERRLSNIKAG</sequence>
<keyword evidence="2" id="KW-1185">Reference proteome</keyword>
<organism evidence="1 2">
    <name type="scientific">Mycena belliarum</name>
    <dbReference type="NCBI Taxonomy" id="1033014"/>
    <lineage>
        <taxon>Eukaryota</taxon>
        <taxon>Fungi</taxon>
        <taxon>Dikarya</taxon>
        <taxon>Basidiomycota</taxon>
        <taxon>Agaricomycotina</taxon>
        <taxon>Agaricomycetes</taxon>
        <taxon>Agaricomycetidae</taxon>
        <taxon>Agaricales</taxon>
        <taxon>Marasmiineae</taxon>
        <taxon>Mycenaceae</taxon>
        <taxon>Mycena</taxon>
    </lineage>
</organism>
<dbReference type="PANTHER" id="PTHR13318">
    <property type="entry name" value="PARTNER OF PAIRED, ISOFORM B-RELATED"/>
    <property type="match status" value="1"/>
</dbReference>
<dbReference type="GO" id="GO:0019005">
    <property type="term" value="C:SCF ubiquitin ligase complex"/>
    <property type="evidence" value="ECO:0007669"/>
    <property type="project" value="TreeGrafter"/>
</dbReference>
<comment type="caution">
    <text evidence="1">The sequence shown here is derived from an EMBL/GenBank/DDBJ whole genome shotgun (WGS) entry which is preliminary data.</text>
</comment>
<dbReference type="Proteomes" id="UP001222325">
    <property type="component" value="Unassembled WGS sequence"/>
</dbReference>
<gene>
    <name evidence="1" type="ORF">B0H15DRAFT_248038</name>
</gene>
<dbReference type="AlphaFoldDB" id="A0AAD6XT20"/>
<name>A0AAD6XT20_9AGAR</name>
<reference evidence="1" key="1">
    <citation type="submission" date="2023-03" db="EMBL/GenBank/DDBJ databases">
        <title>Massive genome expansion in bonnet fungi (Mycena s.s.) driven by repeated elements and novel gene families across ecological guilds.</title>
        <authorList>
            <consortium name="Lawrence Berkeley National Laboratory"/>
            <person name="Harder C.B."/>
            <person name="Miyauchi S."/>
            <person name="Viragh M."/>
            <person name="Kuo A."/>
            <person name="Thoen E."/>
            <person name="Andreopoulos B."/>
            <person name="Lu D."/>
            <person name="Skrede I."/>
            <person name="Drula E."/>
            <person name="Henrissat B."/>
            <person name="Morin E."/>
            <person name="Kohler A."/>
            <person name="Barry K."/>
            <person name="LaButti K."/>
            <person name="Morin E."/>
            <person name="Salamov A."/>
            <person name="Lipzen A."/>
            <person name="Mereny Z."/>
            <person name="Hegedus B."/>
            <person name="Baldrian P."/>
            <person name="Stursova M."/>
            <person name="Weitz H."/>
            <person name="Taylor A."/>
            <person name="Grigoriev I.V."/>
            <person name="Nagy L.G."/>
            <person name="Martin F."/>
            <person name="Kauserud H."/>
        </authorList>
    </citation>
    <scope>NUCLEOTIDE SEQUENCE</scope>
    <source>
        <strain evidence="1">CBHHK173m</strain>
    </source>
</reference>
<dbReference type="SUPFAM" id="SSF52047">
    <property type="entry name" value="RNI-like"/>
    <property type="match status" value="1"/>
</dbReference>